<gene>
    <name evidence="6" type="ORF">FHU39_002908</name>
</gene>
<evidence type="ECO:0000313" key="6">
    <source>
        <dbReference type="EMBL" id="MBB2892890.1"/>
    </source>
</evidence>
<evidence type="ECO:0000256" key="3">
    <source>
        <dbReference type="ARBA" id="ARBA00023163"/>
    </source>
</evidence>
<dbReference type="AlphaFoldDB" id="A0A839N563"/>
<dbReference type="InterPro" id="IPR050109">
    <property type="entry name" value="HTH-type_TetR-like_transc_reg"/>
</dbReference>
<dbReference type="PRINTS" id="PR00455">
    <property type="entry name" value="HTHTETR"/>
</dbReference>
<accession>A0A839N563</accession>
<dbReference type="PROSITE" id="PS50977">
    <property type="entry name" value="HTH_TETR_2"/>
    <property type="match status" value="1"/>
</dbReference>
<dbReference type="EMBL" id="JACHVQ010000002">
    <property type="protein sequence ID" value="MBB2892890.1"/>
    <property type="molecule type" value="Genomic_DNA"/>
</dbReference>
<dbReference type="Proteomes" id="UP000559182">
    <property type="component" value="Unassembled WGS sequence"/>
</dbReference>
<evidence type="ECO:0000256" key="1">
    <source>
        <dbReference type="ARBA" id="ARBA00023015"/>
    </source>
</evidence>
<evidence type="ECO:0000313" key="7">
    <source>
        <dbReference type="Proteomes" id="UP000559182"/>
    </source>
</evidence>
<keyword evidence="3" id="KW-0804">Transcription</keyword>
<keyword evidence="7" id="KW-1185">Reference proteome</keyword>
<dbReference type="RefSeq" id="WP_183321279.1">
    <property type="nucleotide sequence ID" value="NZ_JACHVQ010000002.1"/>
</dbReference>
<dbReference type="SUPFAM" id="SSF46689">
    <property type="entry name" value="Homeodomain-like"/>
    <property type="match status" value="1"/>
</dbReference>
<keyword evidence="1" id="KW-0805">Transcription regulation</keyword>
<dbReference type="GO" id="GO:0003700">
    <property type="term" value="F:DNA-binding transcription factor activity"/>
    <property type="evidence" value="ECO:0007669"/>
    <property type="project" value="TreeGrafter"/>
</dbReference>
<feature type="domain" description="HTH tetR-type" evidence="5">
    <location>
        <begin position="19"/>
        <end position="79"/>
    </location>
</feature>
<dbReference type="InterPro" id="IPR036271">
    <property type="entry name" value="Tet_transcr_reg_TetR-rel_C_sf"/>
</dbReference>
<sequence>MAKQVKRRYSSAQRAQQAAETRRAVLVAARELFEEKGYVAVGVGEVARRAGVNLDTVYRAVGRKPQLLLAAIDQILGSSDQPVPAEQRDYVIAVRAAATAGEKLRTYADALGTLMPRAAPLFAALREAAPADPECAALDRHISERRAANMRLLAAELRTAGQVREELDDDRVADLIWSTNSPQWFDLVTSRGWSAAEYADALYDLWSRVLLTSP</sequence>
<organism evidence="6 7">
    <name type="scientific">Flexivirga oryzae</name>
    <dbReference type="NCBI Taxonomy" id="1794944"/>
    <lineage>
        <taxon>Bacteria</taxon>
        <taxon>Bacillati</taxon>
        <taxon>Actinomycetota</taxon>
        <taxon>Actinomycetes</taxon>
        <taxon>Micrococcales</taxon>
        <taxon>Dermacoccaceae</taxon>
        <taxon>Flexivirga</taxon>
    </lineage>
</organism>
<reference evidence="6 7" key="1">
    <citation type="submission" date="2020-08" db="EMBL/GenBank/DDBJ databases">
        <title>Sequencing the genomes of 1000 actinobacteria strains.</title>
        <authorList>
            <person name="Klenk H.-P."/>
        </authorList>
    </citation>
    <scope>NUCLEOTIDE SEQUENCE [LARGE SCALE GENOMIC DNA]</scope>
    <source>
        <strain evidence="6 7">DSM 105369</strain>
    </source>
</reference>
<keyword evidence="2 4" id="KW-0238">DNA-binding</keyword>
<evidence type="ECO:0000259" key="5">
    <source>
        <dbReference type="PROSITE" id="PS50977"/>
    </source>
</evidence>
<dbReference type="InterPro" id="IPR009057">
    <property type="entry name" value="Homeodomain-like_sf"/>
</dbReference>
<dbReference type="InterPro" id="IPR001647">
    <property type="entry name" value="HTH_TetR"/>
</dbReference>
<feature type="DNA-binding region" description="H-T-H motif" evidence="4">
    <location>
        <begin position="42"/>
        <end position="61"/>
    </location>
</feature>
<comment type="caution">
    <text evidence="6">The sequence shown here is derived from an EMBL/GenBank/DDBJ whole genome shotgun (WGS) entry which is preliminary data.</text>
</comment>
<proteinExistence type="predicted"/>
<dbReference type="SUPFAM" id="SSF48498">
    <property type="entry name" value="Tetracyclin repressor-like, C-terminal domain"/>
    <property type="match status" value="1"/>
</dbReference>
<dbReference type="PANTHER" id="PTHR30055:SF234">
    <property type="entry name" value="HTH-TYPE TRANSCRIPTIONAL REGULATOR BETI"/>
    <property type="match status" value="1"/>
</dbReference>
<dbReference type="GO" id="GO:0000976">
    <property type="term" value="F:transcription cis-regulatory region binding"/>
    <property type="evidence" value="ECO:0007669"/>
    <property type="project" value="TreeGrafter"/>
</dbReference>
<evidence type="ECO:0000256" key="2">
    <source>
        <dbReference type="ARBA" id="ARBA00023125"/>
    </source>
</evidence>
<dbReference type="Gene3D" id="1.10.357.10">
    <property type="entry name" value="Tetracycline Repressor, domain 2"/>
    <property type="match status" value="1"/>
</dbReference>
<dbReference type="PANTHER" id="PTHR30055">
    <property type="entry name" value="HTH-TYPE TRANSCRIPTIONAL REGULATOR RUTR"/>
    <property type="match status" value="1"/>
</dbReference>
<dbReference type="Pfam" id="PF00440">
    <property type="entry name" value="TetR_N"/>
    <property type="match status" value="1"/>
</dbReference>
<name>A0A839N563_9MICO</name>
<dbReference type="Gene3D" id="1.10.10.60">
    <property type="entry name" value="Homeodomain-like"/>
    <property type="match status" value="1"/>
</dbReference>
<evidence type="ECO:0000256" key="4">
    <source>
        <dbReference type="PROSITE-ProRule" id="PRU00335"/>
    </source>
</evidence>
<protein>
    <submittedName>
        <fullName evidence="6">AcrR family transcriptional regulator</fullName>
    </submittedName>
</protein>